<accession>A0A541BAX0</accession>
<proteinExistence type="predicted"/>
<sequence length="219" mass="23363">MLACGGAAVPARLASLPTVTAPAVPAKPDFDELFRRLDESAEQPQRLVVVGDDGALAAALTRLMRSERLHVELAYVAAARTAATRLYGLAVGERAAERALHGRPDELPLIRDDAGTALVAEATVTGPDGGDLVGEAYVDSTRLFSGTVRSLRIAPILEQPGLRATAARGWGLRPSRWTPGRAMQLGSVGAVVTRDGVITSRAVKRSSFYRDTRQWLLVR</sequence>
<dbReference type="EMBL" id="VIGH01000004">
    <property type="protein sequence ID" value="TQF69492.1"/>
    <property type="molecule type" value="Genomic_DNA"/>
</dbReference>
<reference evidence="1 2" key="1">
    <citation type="submission" date="2019-06" db="EMBL/GenBank/DDBJ databases">
        <title>Rhodococcus spaelei sp. nov., isolated from a cave.</title>
        <authorList>
            <person name="Lee S.D."/>
        </authorList>
    </citation>
    <scope>NUCLEOTIDE SEQUENCE [LARGE SCALE GENOMIC DNA]</scope>
    <source>
        <strain evidence="1 2">C9-5</strain>
    </source>
</reference>
<keyword evidence="2" id="KW-1185">Reference proteome</keyword>
<name>A0A541BAX0_9NOCA</name>
<dbReference type="Proteomes" id="UP000316256">
    <property type="component" value="Unassembled WGS sequence"/>
</dbReference>
<dbReference type="OrthoDB" id="5189801at2"/>
<gene>
    <name evidence="1" type="ORF">FK531_11265</name>
</gene>
<dbReference type="AlphaFoldDB" id="A0A541BAX0"/>
<protein>
    <recommendedName>
        <fullName evidence="3">Peptidase M50</fullName>
    </recommendedName>
</protein>
<evidence type="ECO:0008006" key="3">
    <source>
        <dbReference type="Google" id="ProtNLM"/>
    </source>
</evidence>
<organism evidence="1 2">
    <name type="scientific">Rhodococcus spelaei</name>
    <dbReference type="NCBI Taxonomy" id="2546320"/>
    <lineage>
        <taxon>Bacteria</taxon>
        <taxon>Bacillati</taxon>
        <taxon>Actinomycetota</taxon>
        <taxon>Actinomycetes</taxon>
        <taxon>Mycobacteriales</taxon>
        <taxon>Nocardiaceae</taxon>
        <taxon>Rhodococcus</taxon>
    </lineage>
</organism>
<evidence type="ECO:0000313" key="2">
    <source>
        <dbReference type="Proteomes" id="UP000316256"/>
    </source>
</evidence>
<comment type="caution">
    <text evidence="1">The sequence shown here is derived from an EMBL/GenBank/DDBJ whole genome shotgun (WGS) entry which is preliminary data.</text>
</comment>
<evidence type="ECO:0000313" key="1">
    <source>
        <dbReference type="EMBL" id="TQF69492.1"/>
    </source>
</evidence>